<proteinExistence type="predicted"/>
<name>A0A2S1QTS3_9FLAO</name>
<keyword evidence="4" id="KW-1185">Reference proteome</keyword>
<evidence type="ECO:0000256" key="2">
    <source>
        <dbReference type="SAM" id="Phobius"/>
    </source>
</evidence>
<dbReference type="EMBL" id="CP029186">
    <property type="protein sequence ID" value="AWH83840.1"/>
    <property type="molecule type" value="Genomic_DNA"/>
</dbReference>
<dbReference type="AlphaFoldDB" id="A0A2S1QTS3"/>
<keyword evidence="2" id="KW-0472">Membrane</keyword>
<evidence type="ECO:0000313" key="4">
    <source>
        <dbReference type="Proteomes" id="UP000244929"/>
    </source>
</evidence>
<dbReference type="OrthoDB" id="9790659at2"/>
<feature type="transmembrane region" description="Helical" evidence="2">
    <location>
        <begin position="127"/>
        <end position="144"/>
    </location>
</feature>
<feature type="transmembrane region" description="Helical" evidence="2">
    <location>
        <begin position="156"/>
        <end position="174"/>
    </location>
</feature>
<feature type="coiled-coil region" evidence="1">
    <location>
        <begin position="336"/>
        <end position="370"/>
    </location>
</feature>
<dbReference type="PANTHER" id="PTHR20992">
    <property type="entry name" value="AT15442P-RELATED"/>
    <property type="match status" value="1"/>
</dbReference>
<feature type="transmembrane region" description="Helical" evidence="2">
    <location>
        <begin position="180"/>
        <end position="203"/>
    </location>
</feature>
<keyword evidence="2" id="KW-0812">Transmembrane</keyword>
<feature type="transmembrane region" description="Helical" evidence="2">
    <location>
        <begin position="224"/>
        <end position="245"/>
    </location>
</feature>
<organism evidence="3 4">
    <name type="scientific">Flavobacterium album</name>
    <dbReference type="NCBI Taxonomy" id="2175091"/>
    <lineage>
        <taxon>Bacteria</taxon>
        <taxon>Pseudomonadati</taxon>
        <taxon>Bacteroidota</taxon>
        <taxon>Flavobacteriia</taxon>
        <taxon>Flavobacteriales</taxon>
        <taxon>Flavobacteriaceae</taxon>
        <taxon>Flavobacterium</taxon>
    </lineage>
</organism>
<protein>
    <recommendedName>
        <fullName evidence="5">TIGR00341 family protein</fullName>
    </recommendedName>
</protein>
<feature type="transmembrane region" description="Helical" evidence="2">
    <location>
        <begin position="57"/>
        <end position="77"/>
    </location>
</feature>
<dbReference type="PANTHER" id="PTHR20992:SF9">
    <property type="entry name" value="AT15442P-RELATED"/>
    <property type="match status" value="1"/>
</dbReference>
<evidence type="ECO:0000256" key="1">
    <source>
        <dbReference type="SAM" id="Coils"/>
    </source>
</evidence>
<dbReference type="InterPro" id="IPR005240">
    <property type="entry name" value="DUF389"/>
</dbReference>
<dbReference type="KEGG" id="falb:HYN59_01330"/>
<evidence type="ECO:0008006" key="5">
    <source>
        <dbReference type="Google" id="ProtNLM"/>
    </source>
</evidence>
<keyword evidence="2" id="KW-1133">Transmembrane helix</keyword>
<gene>
    <name evidence="3" type="ORF">HYN59_01330</name>
</gene>
<dbReference type="Proteomes" id="UP000244929">
    <property type="component" value="Chromosome"/>
</dbReference>
<dbReference type="Pfam" id="PF04087">
    <property type="entry name" value="DUF389"/>
    <property type="match status" value="1"/>
</dbReference>
<dbReference type="RefSeq" id="WP_108776550.1">
    <property type="nucleotide sequence ID" value="NZ_CP029186.1"/>
</dbReference>
<feature type="transmembrane region" description="Helical" evidence="2">
    <location>
        <begin position="89"/>
        <end position="107"/>
    </location>
</feature>
<keyword evidence="1" id="KW-0175">Coiled coil</keyword>
<accession>A0A2S1QTS3</accession>
<evidence type="ECO:0000313" key="3">
    <source>
        <dbReference type="EMBL" id="AWH83840.1"/>
    </source>
</evidence>
<sequence length="436" mass="48559">MAKFRTIFNLSEGEDDKEKTLETISRNITFKGANLWILACAILVASVGLNVNSTAVIIGAMLISPLMGPIVGAGFALGIYDFALLKKSLINLLIATVVSLSVSTFYFFISPFKDVQSELLARTAPNIYDILIAFFGGVVGVIAVTRVEKGNPIPGVAIATALMPPLCTAGYGIATGQWAYFLGAFYLYSINCVFIGIATFLIIKYLKYPPKKQVNERQQKQVKVTITILIIIMLVPSGYLAWSLYREQQFRKNADLFVENEFTSKGYTVVFKKSDFNAGKKKLELAFLQKRFSDSEIDSLKAHINGYHYLTGTNLIIRQDTTDRFTALKGDILNEIKSSENEINVRDAKIVQLEKNLEQNKFDTKQLLNESRALFPQIVSMSVSRNEMLTGKDSITAFTAVIYAAPKALNKADTEKFADWLNQRLSVKNVVVLRKE</sequence>
<reference evidence="3 4" key="1">
    <citation type="submission" date="2018-04" db="EMBL/GenBank/DDBJ databases">
        <title>Genome sequencing of Flavobacterium sp. HYN0059.</title>
        <authorList>
            <person name="Yi H."/>
            <person name="Baek C."/>
        </authorList>
    </citation>
    <scope>NUCLEOTIDE SEQUENCE [LARGE SCALE GENOMIC DNA]</scope>
    <source>
        <strain evidence="3 4">HYN0059</strain>
    </source>
</reference>
<feature type="transmembrane region" description="Helical" evidence="2">
    <location>
        <begin position="33"/>
        <end position="51"/>
    </location>
</feature>